<comment type="similarity">
    <text evidence="2">Belongs to the MipA/OmpV family.</text>
</comment>
<dbReference type="InterPro" id="IPR010583">
    <property type="entry name" value="MipA"/>
</dbReference>
<evidence type="ECO:0000313" key="8">
    <source>
        <dbReference type="Proteomes" id="UP000186002"/>
    </source>
</evidence>
<dbReference type="AlphaFoldDB" id="A0A1M7N4M0"/>
<feature type="chain" id="PRO_5013178546" evidence="6">
    <location>
        <begin position="29"/>
        <end position="269"/>
    </location>
</feature>
<protein>
    <submittedName>
        <fullName evidence="7">Outer membrane insertion C-terminal signal</fullName>
    </submittedName>
</protein>
<evidence type="ECO:0000256" key="2">
    <source>
        <dbReference type="ARBA" id="ARBA00005722"/>
    </source>
</evidence>
<keyword evidence="4" id="KW-0472">Membrane</keyword>
<proteinExistence type="inferred from homology"/>
<dbReference type="PANTHER" id="PTHR38776">
    <property type="entry name" value="MLTA-INTERACTING PROTEIN-RELATED"/>
    <property type="match status" value="1"/>
</dbReference>
<dbReference type="PANTHER" id="PTHR38776:SF1">
    <property type="entry name" value="MLTA-INTERACTING PROTEIN-RELATED"/>
    <property type="match status" value="1"/>
</dbReference>
<keyword evidence="8" id="KW-1185">Reference proteome</keyword>
<evidence type="ECO:0000313" key="7">
    <source>
        <dbReference type="EMBL" id="SHM98487.1"/>
    </source>
</evidence>
<reference evidence="7 8" key="1">
    <citation type="submission" date="2016-11" db="EMBL/GenBank/DDBJ databases">
        <authorList>
            <person name="Jaros S."/>
            <person name="Januszkiewicz K."/>
            <person name="Wedrychowicz H."/>
        </authorList>
    </citation>
    <scope>NUCLEOTIDE SEQUENCE [LARGE SCALE GENOMIC DNA]</scope>
    <source>
        <strain evidence="7 8">DSM 22153</strain>
    </source>
</reference>
<evidence type="ECO:0000256" key="5">
    <source>
        <dbReference type="ARBA" id="ARBA00023237"/>
    </source>
</evidence>
<comment type="subcellular location">
    <subcellularLocation>
        <location evidence="1">Cell outer membrane</location>
    </subcellularLocation>
</comment>
<keyword evidence="3 6" id="KW-0732">Signal</keyword>
<accession>A0A1M7N4M0</accession>
<dbReference type="GO" id="GO:0009279">
    <property type="term" value="C:cell outer membrane"/>
    <property type="evidence" value="ECO:0007669"/>
    <property type="project" value="UniProtKB-SubCell"/>
</dbReference>
<feature type="signal peptide" evidence="6">
    <location>
        <begin position="1"/>
        <end position="28"/>
    </location>
</feature>
<evidence type="ECO:0000256" key="4">
    <source>
        <dbReference type="ARBA" id="ARBA00023136"/>
    </source>
</evidence>
<evidence type="ECO:0000256" key="1">
    <source>
        <dbReference type="ARBA" id="ARBA00004442"/>
    </source>
</evidence>
<dbReference type="EMBL" id="FRBW01000004">
    <property type="protein sequence ID" value="SHM98487.1"/>
    <property type="molecule type" value="Genomic_DNA"/>
</dbReference>
<keyword evidence="5" id="KW-0998">Cell outer membrane</keyword>
<evidence type="ECO:0000256" key="3">
    <source>
        <dbReference type="ARBA" id="ARBA00022729"/>
    </source>
</evidence>
<dbReference type="Pfam" id="PF06629">
    <property type="entry name" value="MipA"/>
    <property type="match status" value="1"/>
</dbReference>
<evidence type="ECO:0000256" key="6">
    <source>
        <dbReference type="SAM" id="SignalP"/>
    </source>
</evidence>
<name>A0A1M7N4M0_9HYPH</name>
<dbReference type="Proteomes" id="UP000186002">
    <property type="component" value="Unassembled WGS sequence"/>
</dbReference>
<sequence>MRGLNMTAILKRLGLAFLAATAAVPAFAQDSGVPDRQRQYEVDLGVGVNLAPKYETAESYLLSPFPLISVGRFYVPGLGQVVDGKRKTGVFFYPSFGFIGERKPSDSADLNGTRKVNWALELGLGGGYRAEHWRVFAEFRQGVNGHHGQVGRFGADAIIFPMDRVELSFGPRADFASGSYMDTYFGVTAAEAAASGGRLSAYNPDGGFKSLGLETRISYDWTDDVRVHLQGGYNRLIGDAAKSPLAKNGSKDQFNVGLGVTYKFRFDLF</sequence>
<organism evidence="7 8">
    <name type="scientific">Roseibium suaedae</name>
    <dbReference type="NCBI Taxonomy" id="735517"/>
    <lineage>
        <taxon>Bacteria</taxon>
        <taxon>Pseudomonadati</taxon>
        <taxon>Pseudomonadota</taxon>
        <taxon>Alphaproteobacteria</taxon>
        <taxon>Hyphomicrobiales</taxon>
        <taxon>Stappiaceae</taxon>
        <taxon>Roseibium</taxon>
    </lineage>
</organism>
<gene>
    <name evidence="7" type="ORF">SAMN05444272_3702</name>
</gene>
<dbReference type="STRING" id="735517.SAMN05444272_3702"/>